<comment type="caution">
    <text evidence="1">The sequence shown here is derived from an EMBL/GenBank/DDBJ whole genome shotgun (WGS) entry which is preliminary data.</text>
</comment>
<keyword evidence="2" id="KW-1185">Reference proteome</keyword>
<gene>
    <name evidence="1" type="ORF">BAZ10_00550</name>
</gene>
<evidence type="ECO:0000313" key="1">
    <source>
        <dbReference type="EMBL" id="OPC65763.1"/>
    </source>
</evidence>
<organism evidence="1 2">
    <name type="scientific">Elizabethkingia occulta</name>
    <dbReference type="NCBI Taxonomy" id="1867263"/>
    <lineage>
        <taxon>Bacteria</taxon>
        <taxon>Pseudomonadati</taxon>
        <taxon>Bacteroidota</taxon>
        <taxon>Flavobacteriia</taxon>
        <taxon>Flavobacteriales</taxon>
        <taxon>Weeksellaceae</taxon>
        <taxon>Elizabethkingia</taxon>
    </lineage>
</organism>
<dbReference type="Proteomes" id="UP000190813">
    <property type="component" value="Unassembled WGS sequence"/>
</dbReference>
<accession>A0A1T3MM85</accession>
<dbReference type="EMBL" id="MAHX01000013">
    <property type="protein sequence ID" value="OPC65763.1"/>
    <property type="molecule type" value="Genomic_DNA"/>
</dbReference>
<dbReference type="RefSeq" id="WP_078771387.1">
    <property type="nucleotide sequence ID" value="NZ_CBCSBR010000021.1"/>
</dbReference>
<evidence type="ECO:0000313" key="2">
    <source>
        <dbReference type="Proteomes" id="UP000190813"/>
    </source>
</evidence>
<dbReference type="Pfam" id="PF19822">
    <property type="entry name" value="DUF6304"/>
    <property type="match status" value="1"/>
</dbReference>
<dbReference type="AlphaFoldDB" id="A0A1T3MM85"/>
<proteinExistence type="predicted"/>
<name>A0A1T3MM85_9FLAO</name>
<reference evidence="1 2" key="1">
    <citation type="submission" date="2016-06" db="EMBL/GenBank/DDBJ databases">
        <title>Revisiting the taxonomy of the Elizabethkingia Genus based on Whole-Genome Sequencing, Optical Mapping, and MALDI-TOF.</title>
        <authorList>
            <person name="Nicholson A.C."/>
        </authorList>
    </citation>
    <scope>NUCLEOTIDE SEQUENCE [LARGE SCALE GENOMIC DNA]</scope>
    <source>
        <strain evidence="1 2">G4070</strain>
    </source>
</reference>
<protein>
    <submittedName>
        <fullName evidence="1">Uncharacterized protein</fullName>
    </submittedName>
</protein>
<sequence>MTERKKYNGIYTDNSGTTAVIVENDFKNLYTEIDGVKFSGSEFSDLSLDDKTKYTEQQLQRFTWSKTPVYNSEIVREELCNCTFEILVPQLIIDKTTGSEFYSDLKIEYLLGNAEPDGGIEDERISVSLTIEGNLYIGIGNLMETALDDIHSQFGESYHFKNCYGCLYGDYSVYGQSAFGTMLCFAAQKEKYKKVTNKQEYMDLETDKTTTVQEIYCCSQYEIRRAGAGYRG</sequence>
<dbReference type="InterPro" id="IPR046271">
    <property type="entry name" value="DUF6304"/>
</dbReference>